<dbReference type="AlphaFoldDB" id="A0A223MDB8"/>
<sequence length="72" mass="8492">MEENETFYITFDERLLDYLKNSDAQTHFVSFVEVENEVDIPTALSMKIKKSDRHQISSKPFKIKSYSEEVNT</sequence>
<gene>
    <name evidence="2" type="ORF">NCTC10976_01894</name>
    <name evidence="1" type="ORF">OYG11_09270</name>
</gene>
<dbReference type="EMBL" id="LR134515">
    <property type="protein sequence ID" value="VEJ17742.1"/>
    <property type="molecule type" value="Genomic_DNA"/>
</dbReference>
<reference evidence="1" key="2">
    <citation type="journal article" date="2021" name="Vet Sci">
        <title>O-Serogroups and Pathovirotypes of Escherichia coli Isolated from Post-Weaning Piglets Showing Diarrhoea and/or Oedema in South Korea.</title>
        <authorList>
            <person name="Byun J.W."/>
            <person name="Moon B.Y."/>
            <person name="Do K.H."/>
            <person name="Lee K."/>
            <person name="Lee H.Y."/>
            <person name="Kim W.I."/>
            <person name="So B."/>
            <person name="Lee W.K."/>
        </authorList>
    </citation>
    <scope>NUCLEOTIDE SEQUENCE</scope>
    <source>
        <strain evidence="1">84/14</strain>
    </source>
</reference>
<dbReference type="Proteomes" id="UP000275510">
    <property type="component" value="Chromosome"/>
</dbReference>
<evidence type="ECO:0000313" key="1">
    <source>
        <dbReference type="EMBL" id="MCY6524399.1"/>
    </source>
</evidence>
<evidence type="ECO:0000313" key="3">
    <source>
        <dbReference type="Proteomes" id="UP000275510"/>
    </source>
</evidence>
<organism evidence="2 3">
    <name type="scientific">Actinobacillus pleuropneumoniae</name>
    <name type="common">Haemophilus pleuropneumoniae</name>
    <dbReference type="NCBI Taxonomy" id="715"/>
    <lineage>
        <taxon>Bacteria</taxon>
        <taxon>Pseudomonadati</taxon>
        <taxon>Pseudomonadota</taxon>
        <taxon>Gammaproteobacteria</taxon>
        <taxon>Pasteurellales</taxon>
        <taxon>Pasteurellaceae</taxon>
        <taxon>Actinobacillus</taxon>
    </lineage>
</organism>
<reference evidence="1" key="3">
    <citation type="submission" date="2022-12" db="EMBL/GenBank/DDBJ databases">
        <authorList>
            <person name="Kardos G."/>
            <person name="Sarkozi R."/>
            <person name="Laczko L."/>
            <person name="Marton S."/>
            <person name="Makrai L."/>
            <person name="Banyai K."/>
            <person name="Fodor L."/>
        </authorList>
    </citation>
    <scope>NUCLEOTIDE SEQUENCE</scope>
    <source>
        <strain evidence="1">84/14</strain>
    </source>
</reference>
<name>A0A223MDB8_ACTPL</name>
<dbReference type="GeneID" id="48600012"/>
<dbReference type="RefSeq" id="WP_005599219.1">
    <property type="nucleotide sequence ID" value="NZ_CBDBSU010000005.1"/>
</dbReference>
<dbReference type="EMBL" id="JAPQFC010000001">
    <property type="protein sequence ID" value="MCY6524399.1"/>
    <property type="molecule type" value="Genomic_DNA"/>
</dbReference>
<reference evidence="2 3" key="1">
    <citation type="submission" date="2018-12" db="EMBL/GenBank/DDBJ databases">
        <authorList>
            <consortium name="Pathogen Informatics"/>
        </authorList>
    </citation>
    <scope>NUCLEOTIDE SEQUENCE [LARGE SCALE GENOMIC DNA]</scope>
    <source>
        <strain evidence="2 3">NCTC10976</strain>
    </source>
</reference>
<protein>
    <submittedName>
        <fullName evidence="2">Uncharacterized protein</fullName>
    </submittedName>
</protein>
<proteinExistence type="predicted"/>
<dbReference type="Proteomes" id="UP001077788">
    <property type="component" value="Unassembled WGS sequence"/>
</dbReference>
<accession>A0A223MDB8</accession>
<evidence type="ECO:0000313" key="2">
    <source>
        <dbReference type="EMBL" id="VEJ17742.1"/>
    </source>
</evidence>